<evidence type="ECO:0000313" key="1">
    <source>
        <dbReference type="EMBL" id="KAK1453787.1"/>
    </source>
</evidence>
<evidence type="ECO:0000313" key="2">
    <source>
        <dbReference type="Proteomes" id="UP001239795"/>
    </source>
</evidence>
<dbReference type="EMBL" id="MLGG01000035">
    <property type="protein sequence ID" value="KAK1453787.1"/>
    <property type="molecule type" value="Genomic_DNA"/>
</dbReference>
<organism evidence="1 2">
    <name type="scientific">Colletotrichum melonis</name>
    <dbReference type="NCBI Taxonomy" id="1209925"/>
    <lineage>
        <taxon>Eukaryota</taxon>
        <taxon>Fungi</taxon>
        <taxon>Dikarya</taxon>
        <taxon>Ascomycota</taxon>
        <taxon>Pezizomycotina</taxon>
        <taxon>Sordariomycetes</taxon>
        <taxon>Hypocreomycetidae</taxon>
        <taxon>Glomerellales</taxon>
        <taxon>Glomerellaceae</taxon>
        <taxon>Colletotrichum</taxon>
        <taxon>Colletotrichum acutatum species complex</taxon>
    </lineage>
</organism>
<reference evidence="1 2" key="1">
    <citation type="submission" date="2016-10" db="EMBL/GenBank/DDBJ databases">
        <title>The genome sequence of Colletotrichum fioriniae PJ7.</title>
        <authorList>
            <person name="Baroncelli R."/>
        </authorList>
    </citation>
    <scope>NUCLEOTIDE SEQUENCE [LARGE SCALE GENOMIC DNA]</scope>
    <source>
        <strain evidence="1">Col 31</strain>
    </source>
</reference>
<comment type="caution">
    <text evidence="1">The sequence shown here is derived from an EMBL/GenBank/DDBJ whole genome shotgun (WGS) entry which is preliminary data.</text>
</comment>
<gene>
    <name evidence="1" type="ORF">CMEL01_05446</name>
</gene>
<accession>A0AAI9UB66</accession>
<dbReference type="AlphaFoldDB" id="A0AAI9UB66"/>
<protein>
    <submittedName>
        <fullName evidence="1">Uncharacterized protein</fullName>
    </submittedName>
</protein>
<keyword evidence="2" id="KW-1185">Reference proteome</keyword>
<dbReference type="Proteomes" id="UP001239795">
    <property type="component" value="Unassembled WGS sequence"/>
</dbReference>
<proteinExistence type="predicted"/>
<sequence length="176" mass="19335">MRWAAPHFLHSRYQAFPSFPPAPTSHGPWHAARRTPHATLNSKCKCQEGLKQAGPWAGRKLATAGPRRFRWHGWWKESSTRRPDLPPRALSIGSRTASMSHPICLDGRGGGRWSCTAAAAVPRLSHPLLAVPSRSLVCALTRTGHGPWWALGLDSMAFLGVSFMVKLGKVSSGMRR</sequence>
<name>A0AAI9UB66_9PEZI</name>